<sequence>MDIFHALNEQAPTFVWPVKFCVTMAAVTYVLSLITGNVSQVDRVWTFLPTIYTAYFALLPLWPRTPALFLFPYAPESIGSSIAGTFSPRALLMLALVVTWMFRLSYNTWRRGLFSLKDEDYRWEILRQKIPKSLFQLFNLTFIAIAQNIILFLLGIPTQIAVSEPHAPLGTSDYVLGVLGFLTILIEFTADNQQYSFQTYKRSRKIDPNEWPGAQIQWTPQDAERGFVTRGLWGWSRHPNFFCEQTFWIIINLLPILASSFHNPVLKASISSLAPFTPCLVLCSLFYSSTLFTEAISLSKYPIAYAAYQQRVGMFIPLLTPVWGLILSIRGKKTETDKLVYGTGERKKVA</sequence>
<organism evidence="1 2">
    <name type="scientific">Hygrophoropsis aurantiaca</name>
    <dbReference type="NCBI Taxonomy" id="72124"/>
    <lineage>
        <taxon>Eukaryota</taxon>
        <taxon>Fungi</taxon>
        <taxon>Dikarya</taxon>
        <taxon>Basidiomycota</taxon>
        <taxon>Agaricomycotina</taxon>
        <taxon>Agaricomycetes</taxon>
        <taxon>Agaricomycetidae</taxon>
        <taxon>Boletales</taxon>
        <taxon>Coniophorineae</taxon>
        <taxon>Hygrophoropsidaceae</taxon>
        <taxon>Hygrophoropsis</taxon>
    </lineage>
</organism>
<evidence type="ECO:0000313" key="2">
    <source>
        <dbReference type="Proteomes" id="UP000790377"/>
    </source>
</evidence>
<evidence type="ECO:0000313" key="1">
    <source>
        <dbReference type="EMBL" id="KAH7912330.1"/>
    </source>
</evidence>
<name>A0ACB8AFT3_9AGAM</name>
<accession>A0ACB8AFT3</accession>
<dbReference type="Proteomes" id="UP000790377">
    <property type="component" value="Unassembled WGS sequence"/>
</dbReference>
<reference evidence="1" key="1">
    <citation type="journal article" date="2021" name="New Phytol.">
        <title>Evolutionary innovations through gain and loss of genes in the ectomycorrhizal Boletales.</title>
        <authorList>
            <person name="Wu G."/>
            <person name="Miyauchi S."/>
            <person name="Morin E."/>
            <person name="Kuo A."/>
            <person name="Drula E."/>
            <person name="Varga T."/>
            <person name="Kohler A."/>
            <person name="Feng B."/>
            <person name="Cao Y."/>
            <person name="Lipzen A."/>
            <person name="Daum C."/>
            <person name="Hundley H."/>
            <person name="Pangilinan J."/>
            <person name="Johnson J."/>
            <person name="Barry K."/>
            <person name="LaButti K."/>
            <person name="Ng V."/>
            <person name="Ahrendt S."/>
            <person name="Min B."/>
            <person name="Choi I.G."/>
            <person name="Park H."/>
            <person name="Plett J.M."/>
            <person name="Magnuson J."/>
            <person name="Spatafora J.W."/>
            <person name="Nagy L.G."/>
            <person name="Henrissat B."/>
            <person name="Grigoriev I.V."/>
            <person name="Yang Z.L."/>
            <person name="Xu J."/>
            <person name="Martin F.M."/>
        </authorList>
    </citation>
    <scope>NUCLEOTIDE SEQUENCE</scope>
    <source>
        <strain evidence="1">ATCC 28755</strain>
    </source>
</reference>
<dbReference type="EMBL" id="MU267654">
    <property type="protein sequence ID" value="KAH7912330.1"/>
    <property type="molecule type" value="Genomic_DNA"/>
</dbReference>
<keyword evidence="2" id="KW-1185">Reference proteome</keyword>
<protein>
    <submittedName>
        <fullName evidence="1">Uncharacterized protein</fullName>
    </submittedName>
</protein>
<proteinExistence type="predicted"/>
<comment type="caution">
    <text evidence="1">The sequence shown here is derived from an EMBL/GenBank/DDBJ whole genome shotgun (WGS) entry which is preliminary data.</text>
</comment>
<gene>
    <name evidence="1" type="ORF">BJ138DRAFT_1083846</name>
</gene>